<organism evidence="2 3">
    <name type="scientific">Cystobacter fuscus</name>
    <dbReference type="NCBI Taxonomy" id="43"/>
    <lineage>
        <taxon>Bacteria</taxon>
        <taxon>Pseudomonadati</taxon>
        <taxon>Myxococcota</taxon>
        <taxon>Myxococcia</taxon>
        <taxon>Myxococcales</taxon>
        <taxon>Cystobacterineae</taxon>
        <taxon>Archangiaceae</taxon>
        <taxon>Cystobacter</taxon>
    </lineage>
</organism>
<dbReference type="Proteomes" id="UP000217257">
    <property type="component" value="Chromosome"/>
</dbReference>
<accession>A0A250IYG9</accession>
<dbReference type="InterPro" id="IPR025359">
    <property type="entry name" value="SduA_C"/>
</dbReference>
<dbReference type="Pfam" id="PF14082">
    <property type="entry name" value="SduA_C"/>
    <property type="match status" value="1"/>
</dbReference>
<dbReference type="EMBL" id="CP022098">
    <property type="protein sequence ID" value="ATB36257.1"/>
    <property type="molecule type" value="Genomic_DNA"/>
</dbReference>
<sequence>MAPGVSAVSESNQPPLDDAEREFLHLVDNDAPEPDLQAFLERRPEFLVLPHLLHHGLLEDVVISQFPLDTSLVTDFAYLTKNSSEVRVVFVEIERAGKTLFKASAPYPTEHHELTAAVAQVKTWAEFLQRSSAEVVRRLSPLMRGVGQISLDFRYVLVIGRDTQLDLNASMRRRWAQKPIPGLCCVTWDTLLRHYRKQRDQALHYRAALQRVLEGHPDPRGNLWEAADRGDPPVEWLSRERPNVLSLTRERYTFKALHHQPQSLFGWVGPNEFEVSPAHRRMLVAWGYDMDAWDKGILLRGGRTVEWQAFRTTGG</sequence>
<gene>
    <name evidence="2" type="ORF">CYFUS_001671</name>
</gene>
<feature type="domain" description="Shedu protein SduA C-terminal" evidence="1">
    <location>
        <begin position="31"/>
        <end position="192"/>
    </location>
</feature>
<evidence type="ECO:0000259" key="1">
    <source>
        <dbReference type="Pfam" id="PF14082"/>
    </source>
</evidence>
<proteinExistence type="predicted"/>
<evidence type="ECO:0000313" key="2">
    <source>
        <dbReference type="EMBL" id="ATB36257.1"/>
    </source>
</evidence>
<protein>
    <recommendedName>
        <fullName evidence="1">Shedu protein SduA C-terminal domain-containing protein</fullName>
    </recommendedName>
</protein>
<dbReference type="AlphaFoldDB" id="A0A250IYG9"/>
<dbReference type="KEGG" id="cfus:CYFUS_001671"/>
<name>A0A250IYG9_9BACT</name>
<reference evidence="2 3" key="1">
    <citation type="submission" date="2017-06" db="EMBL/GenBank/DDBJ databases">
        <title>Sequencing and comparative analysis of myxobacterial genomes.</title>
        <authorList>
            <person name="Rupp O."/>
            <person name="Goesmann A."/>
            <person name="Sogaard-Andersen L."/>
        </authorList>
    </citation>
    <scope>NUCLEOTIDE SEQUENCE [LARGE SCALE GENOMIC DNA]</scope>
    <source>
        <strain evidence="2 3">DSM 52655</strain>
    </source>
</reference>
<evidence type="ECO:0000313" key="3">
    <source>
        <dbReference type="Proteomes" id="UP000217257"/>
    </source>
</evidence>